<gene>
    <name evidence="2" type="ORF">CSW64_15355</name>
</gene>
<accession>A0A2D2B0A5</accession>
<dbReference type="InterPro" id="IPR041180">
    <property type="entry name" value="Nmad2"/>
</dbReference>
<feature type="domain" description="Nucleotide modification associated" evidence="1">
    <location>
        <begin position="1"/>
        <end position="138"/>
    </location>
</feature>
<evidence type="ECO:0000313" key="2">
    <source>
        <dbReference type="EMBL" id="ATQ43671.1"/>
    </source>
</evidence>
<sequence length="147" mass="17336">MEVEDILTFNDYWEDAEFKRKRPVMNGSLQQRFGDNIYSRLTQDGPFQQALSRHSWSDEANERNLNRDTSVDRVLVGRNFTYWGAQAPTLPAGFKDFIISRPGWKDDFAAQDVKKLLDWVENKGDEGQVGLPVEWRYERYWREPAKD</sequence>
<dbReference type="AlphaFoldDB" id="A0A2D2B0A5"/>
<dbReference type="EMBL" id="CP024201">
    <property type="protein sequence ID" value="ATQ43671.1"/>
    <property type="molecule type" value="Genomic_DNA"/>
</dbReference>
<evidence type="ECO:0000313" key="3">
    <source>
        <dbReference type="Proteomes" id="UP000228945"/>
    </source>
</evidence>
<dbReference type="KEGG" id="cmb:CSW64_15355"/>
<proteinExistence type="predicted"/>
<protein>
    <recommendedName>
        <fullName evidence="1">Nucleotide modification associated domain-containing protein</fullName>
    </recommendedName>
</protein>
<keyword evidence="3" id="KW-1185">Reference proteome</keyword>
<evidence type="ECO:0000259" key="1">
    <source>
        <dbReference type="Pfam" id="PF18753"/>
    </source>
</evidence>
<organism evidence="2 3">
    <name type="scientific">Caulobacter mirabilis</name>
    <dbReference type="NCBI Taxonomy" id="69666"/>
    <lineage>
        <taxon>Bacteria</taxon>
        <taxon>Pseudomonadati</taxon>
        <taxon>Pseudomonadota</taxon>
        <taxon>Alphaproteobacteria</taxon>
        <taxon>Caulobacterales</taxon>
        <taxon>Caulobacteraceae</taxon>
        <taxon>Caulobacter</taxon>
    </lineage>
</organism>
<dbReference type="Pfam" id="PF18753">
    <property type="entry name" value="Nmad2"/>
    <property type="match status" value="1"/>
</dbReference>
<reference evidence="2 3" key="1">
    <citation type="submission" date="2017-10" db="EMBL/GenBank/DDBJ databases">
        <title>Genome sequence of Caulobacter mirabilis FWC38.</title>
        <authorList>
            <person name="Fiebig A."/>
            <person name="Crosson S."/>
        </authorList>
    </citation>
    <scope>NUCLEOTIDE SEQUENCE [LARGE SCALE GENOMIC DNA]</scope>
    <source>
        <strain evidence="2 3">FWC 38</strain>
    </source>
</reference>
<name>A0A2D2B0A5_9CAUL</name>
<dbReference type="Proteomes" id="UP000228945">
    <property type="component" value="Chromosome"/>
</dbReference>